<dbReference type="EMBL" id="JQ408795">
    <property type="protein sequence ID" value="AFC39908.1"/>
    <property type="molecule type" value="Genomic_DNA"/>
</dbReference>
<gene>
    <name evidence="2" type="primary">orf288</name>
</gene>
<reference evidence="2" key="1">
    <citation type="journal article" date="2012" name="Mol. Phylogenet. Evol.">
        <title>Relative rates of evolution among the three genetic compartments of the red alga Porphyra differ from those of green plants and do not correlate with genome architecture.</title>
        <authorList>
            <person name="Smith D.R."/>
            <person name="Hua J."/>
            <person name="Lee R.W."/>
            <person name="Keeling P.J."/>
        </authorList>
    </citation>
    <scope>NUCLEOTIDE SEQUENCE</scope>
</reference>
<keyword evidence="1" id="KW-0472">Membrane</keyword>
<feature type="transmembrane region" description="Helical" evidence="1">
    <location>
        <begin position="217"/>
        <end position="236"/>
    </location>
</feature>
<keyword evidence="1" id="KW-1133">Transmembrane helix</keyword>
<keyword evidence="1" id="KW-0812">Transmembrane</keyword>
<protein>
    <recommendedName>
        <fullName evidence="5">Ycf92</fullName>
    </recommendedName>
</protein>
<proteinExistence type="predicted"/>
<dbReference type="RefSeq" id="YP_009413252.1">
    <property type="nucleotide sequence ID" value="NC_035573.1"/>
</dbReference>
<feature type="transmembrane region" description="Helical" evidence="1">
    <location>
        <begin position="179"/>
        <end position="196"/>
    </location>
</feature>
<dbReference type="AlphaFoldDB" id="J7F654"/>
<keyword evidence="3" id="KW-0150">Chloroplast</keyword>
<feature type="transmembrane region" description="Helical" evidence="1">
    <location>
        <begin position="72"/>
        <end position="93"/>
    </location>
</feature>
<evidence type="ECO:0000313" key="4">
    <source>
        <dbReference type="Proteomes" id="UP000218209"/>
    </source>
</evidence>
<evidence type="ECO:0000313" key="2">
    <source>
        <dbReference type="EMBL" id="AFC39908.1"/>
    </source>
</evidence>
<feature type="transmembrane region" description="Helical" evidence="1">
    <location>
        <begin position="29"/>
        <end position="52"/>
    </location>
</feature>
<geneLocation type="plastid" evidence="2"/>
<dbReference type="Proteomes" id="UP000218209">
    <property type="component" value="Chloroplast Pltd"/>
</dbReference>
<name>J7F654_PORUM</name>
<accession>J7F654</accession>
<evidence type="ECO:0000313" key="3">
    <source>
        <dbReference type="EMBL" id="ASN78713.1"/>
    </source>
</evidence>
<dbReference type="GeneID" id="33873520"/>
<feature type="transmembrane region" description="Helical" evidence="1">
    <location>
        <begin position="268"/>
        <end position="286"/>
    </location>
</feature>
<evidence type="ECO:0008006" key="5">
    <source>
        <dbReference type="Google" id="ProtNLM"/>
    </source>
</evidence>
<evidence type="ECO:0000256" key="1">
    <source>
        <dbReference type="SAM" id="Phobius"/>
    </source>
</evidence>
<dbReference type="EMBL" id="MF385003">
    <property type="protein sequence ID" value="ASN78713.1"/>
    <property type="molecule type" value="Genomic_DNA"/>
</dbReference>
<feature type="transmembrane region" description="Helical" evidence="1">
    <location>
        <begin position="142"/>
        <end position="167"/>
    </location>
</feature>
<sequence length="288" mass="34206">MAKFELIPYRLYLSQSRTWMHKIKAEVKIYVLLLLWISIFLLSYRKLLIVAFSLIITSSTIKCNQYILRKHFFQTFVMVIVTMLFSLSVTNNYQYHLKKEKYQSISLCWTQKAIQRYIPKQITHFNDQIPEKILFAIKPGSYFFITIYSIKLVMMTTSSEVLALTIYKNNIINQIFNNELLFMFLLSSHIVNNIIVKMEKIAQIMSLRGSLNLRKQSTRLFTLFFLISKLFFSEIIKESTEISQSLYARNLNQENDNFLKIYVSQFSTNDYICLFISTIYVTILFLSW</sequence>
<reference evidence="3 4" key="2">
    <citation type="journal article" date="2017" name="Proc. Natl. Acad. Sci. U.S.A.">
        <title>Insights into the red algae and eukaryotic evolution from the genome of Porphyra umbilicalis (Bangiophyceae, Rhodophyta).</title>
        <authorList>
            <person name="Brawley S.H."/>
            <person name="Blouin N.A."/>
            <person name="Ficko-Blean E."/>
            <person name="Wheeler G.L."/>
            <person name="Lohr M."/>
            <person name="Goodson H.V."/>
            <person name="Jenkins J.W."/>
            <person name="Blaby-Haas C.E."/>
            <person name="Helliwell K.E."/>
            <person name="Chan C.X."/>
            <person name="Marriage T.N."/>
            <person name="Bhattacharya D."/>
            <person name="Klein A.S."/>
            <person name="Badis Y."/>
            <person name="Brodie J."/>
            <person name="Cao Y."/>
            <person name="Collen J."/>
            <person name="Dittami S.M."/>
            <person name="Gachon C.M.M."/>
            <person name="Green B.R."/>
            <person name="Karpowicz S.J."/>
            <person name="Kim J.W."/>
            <person name="Kudahl U.J."/>
            <person name="Lin S."/>
            <person name="Michel G."/>
            <person name="Mittag M."/>
            <person name="Olson B.J.S.C."/>
            <person name="Pangilinan J.L."/>
            <person name="Peng Y."/>
            <person name="Qiu H."/>
            <person name="Shu S."/>
            <person name="Singer J.T."/>
            <person name="Smith A.G."/>
            <person name="Sprecher B.N."/>
            <person name="Wagner V."/>
            <person name="Wang W."/>
            <person name="Wang Z.Y."/>
            <person name="Yan J."/>
            <person name="Yarish C."/>
            <person name="Zauner-Riek S."/>
            <person name="Zhuang Y."/>
            <person name="Zou Y."/>
            <person name="Lindquist E.A."/>
            <person name="Grimwood J."/>
            <person name="Barry K.W."/>
            <person name="Rokhsar D.S."/>
            <person name="Schmutz J."/>
            <person name="Stiller J.W."/>
            <person name="Grossman A.R."/>
            <person name="Prochnik S.E."/>
        </authorList>
    </citation>
    <scope>NUCLEOTIDE SEQUENCE [LARGE SCALE GENOMIC DNA]</scope>
</reference>
<keyword evidence="2" id="KW-0934">Plastid</keyword>
<organism evidence="2">
    <name type="scientific">Porphyra umbilicalis</name>
    <name type="common">Purple laver</name>
    <name type="synonym">Red alga</name>
    <dbReference type="NCBI Taxonomy" id="2786"/>
    <lineage>
        <taxon>Eukaryota</taxon>
        <taxon>Rhodophyta</taxon>
        <taxon>Bangiophyceae</taxon>
        <taxon>Bangiales</taxon>
        <taxon>Bangiaceae</taxon>
        <taxon>Porphyra</taxon>
    </lineage>
</organism>
<keyword evidence="4" id="KW-1185">Reference proteome</keyword>